<gene>
    <name evidence="1" type="ORF">B5G26_02615</name>
</gene>
<comment type="caution">
    <text evidence="1">The sequence shown here is derived from an EMBL/GenBank/DDBJ whole genome shotgun (WGS) entry which is preliminary data.</text>
</comment>
<reference evidence="2" key="1">
    <citation type="submission" date="2017-04" db="EMBL/GenBank/DDBJ databases">
        <title>Function of individual gut microbiota members based on whole genome sequencing of pure cultures obtained from chicken caecum.</title>
        <authorList>
            <person name="Medvecky M."/>
            <person name="Cejkova D."/>
            <person name="Polansky O."/>
            <person name="Karasova D."/>
            <person name="Kubasova T."/>
            <person name="Cizek A."/>
            <person name="Rychlik I."/>
        </authorList>
    </citation>
    <scope>NUCLEOTIDE SEQUENCE [LARGE SCALE GENOMIC DNA]</scope>
    <source>
        <strain evidence="2">An75</strain>
    </source>
</reference>
<dbReference type="EMBL" id="NFHM01000001">
    <property type="protein sequence ID" value="OUN45927.1"/>
    <property type="molecule type" value="Genomic_DNA"/>
</dbReference>
<accession>A0A1Y3UFQ0</accession>
<proteinExistence type="predicted"/>
<sequence>MILRRDKIASGAVGSGKHDWRKYKILKNPLKFSHFFNTTALLDLIFRLYNESGKNEKSKRKGRKK</sequence>
<dbReference type="AlphaFoldDB" id="A0A1Y3UFQ0"/>
<protein>
    <submittedName>
        <fullName evidence="1">Uncharacterized protein</fullName>
    </submittedName>
</protein>
<organism evidence="1 2">
    <name type="scientific">Anaerotignum lactatifermentans</name>
    <dbReference type="NCBI Taxonomy" id="160404"/>
    <lineage>
        <taxon>Bacteria</taxon>
        <taxon>Bacillati</taxon>
        <taxon>Bacillota</taxon>
        <taxon>Clostridia</taxon>
        <taxon>Lachnospirales</taxon>
        <taxon>Anaerotignaceae</taxon>
        <taxon>Anaerotignum</taxon>
    </lineage>
</organism>
<evidence type="ECO:0000313" key="1">
    <source>
        <dbReference type="EMBL" id="OUN45927.1"/>
    </source>
</evidence>
<dbReference type="Proteomes" id="UP000195455">
    <property type="component" value="Unassembled WGS sequence"/>
</dbReference>
<evidence type="ECO:0000313" key="2">
    <source>
        <dbReference type="Proteomes" id="UP000195455"/>
    </source>
</evidence>
<name>A0A1Y3UFQ0_9FIRM</name>